<evidence type="ECO:0000313" key="4">
    <source>
        <dbReference type="EMBL" id="RII39638.1"/>
    </source>
</evidence>
<sequence>MTRYSLAIDIGGTFTDAVLLASDGTSYVDKTLTTHNDLLEGFFRGVDLVSARAGIRAQDIDDVVVHATTVVTNALIERKGPPVALLLTEGFRDILYIREEHRYDMYDPQIEFAEPLIPAERTFTLKERTYADGSVGLPVSGDEVRAVIAQCREKGIVSVAVCFLNSYRNGANEQEVARIFAEEAPEIYVSLSSVIAPQMREYLRASTVAINAYTVPITRPYLTALIAELKARGFRQQPLIMLSNGGVIGAERASTMPVRMIESGPAAGALVACYFSRIFDIPDLISFDMGGTTAKACMVQNHEPLVTGTFEVDRRYRFKPGSGMPITVPSIDMIEIGAGGGSIASVDDLGLLKIGPESAGSMPGPVCYGRGGTDPCVTDADLVLGILDADRFLGGDMDLDLTGAQSAFDTLGKALNLPRNQAAWGVFEVVCEQMAAATRTHATERGIDYRGLPLLAFGGAGPVHACMVAELTESTKVIYPPLASVLSAFGTLVTPVQIDLVRSHVTTLDALEWCAVDEVLGAMVSEGATALGEAGIREAEFTFSFAAEMRYLGQQSEVRIELDFDPRKTRSTGDILALFEEEYHRQYGLKLDGMKVEIVNWLVTAAGRQPERAAVRAPDGSARRSETRPVQIRGTAQDVPVWQRASITDTDRIAGPVIIEERETTIFVLSGWEVSRHESGSLVAEKFAGKVAAEKEAN</sequence>
<dbReference type="InterPro" id="IPR002821">
    <property type="entry name" value="Hydantoinase_A"/>
</dbReference>
<keyword evidence="5" id="KW-1185">Reference proteome</keyword>
<dbReference type="Pfam" id="PF01968">
    <property type="entry name" value="Hydantoinase_A"/>
    <property type="match status" value="1"/>
</dbReference>
<protein>
    <submittedName>
        <fullName evidence="4">Hydantoinase/oxoprolinase family protein</fullName>
    </submittedName>
</protein>
<name>A0A399J2K8_9RHOB</name>
<dbReference type="AlphaFoldDB" id="A0A399J2K8"/>
<dbReference type="EMBL" id="QWJJ01000004">
    <property type="protein sequence ID" value="RII39638.1"/>
    <property type="molecule type" value="Genomic_DNA"/>
</dbReference>
<dbReference type="OrthoDB" id="9759608at2"/>
<organism evidence="4 5">
    <name type="scientific">Pseudooceanicola sediminis</name>
    <dbReference type="NCBI Taxonomy" id="2211117"/>
    <lineage>
        <taxon>Bacteria</taxon>
        <taxon>Pseudomonadati</taxon>
        <taxon>Pseudomonadota</taxon>
        <taxon>Alphaproteobacteria</taxon>
        <taxon>Rhodobacterales</taxon>
        <taxon>Paracoccaceae</taxon>
        <taxon>Pseudooceanicola</taxon>
    </lineage>
</organism>
<feature type="domain" description="Acetophenone carboxylase-like C-terminal" evidence="3">
    <location>
        <begin position="530"/>
        <end position="674"/>
    </location>
</feature>
<feature type="domain" description="Hydantoinase/oxoprolinase N-terminal" evidence="2">
    <location>
        <begin position="6"/>
        <end position="183"/>
    </location>
</feature>
<gene>
    <name evidence="4" type="ORF">DL237_05665</name>
</gene>
<dbReference type="GO" id="GO:0017168">
    <property type="term" value="F:5-oxoprolinase (ATP-hydrolyzing) activity"/>
    <property type="evidence" value="ECO:0007669"/>
    <property type="project" value="TreeGrafter"/>
</dbReference>
<dbReference type="InterPro" id="IPR008040">
    <property type="entry name" value="Hydant_A_N"/>
</dbReference>
<comment type="caution">
    <text evidence="4">The sequence shown here is derived from an EMBL/GenBank/DDBJ whole genome shotgun (WGS) entry which is preliminary data.</text>
</comment>
<dbReference type="InterPro" id="IPR043129">
    <property type="entry name" value="ATPase_NBD"/>
</dbReference>
<dbReference type="GO" id="GO:0006749">
    <property type="term" value="P:glutathione metabolic process"/>
    <property type="evidence" value="ECO:0007669"/>
    <property type="project" value="TreeGrafter"/>
</dbReference>
<dbReference type="SUPFAM" id="SSF53067">
    <property type="entry name" value="Actin-like ATPase domain"/>
    <property type="match status" value="1"/>
</dbReference>
<dbReference type="GO" id="GO:0005829">
    <property type="term" value="C:cytosol"/>
    <property type="evidence" value="ECO:0007669"/>
    <property type="project" value="TreeGrafter"/>
</dbReference>
<evidence type="ECO:0000259" key="3">
    <source>
        <dbReference type="Pfam" id="PF19278"/>
    </source>
</evidence>
<dbReference type="Proteomes" id="UP000265848">
    <property type="component" value="Unassembled WGS sequence"/>
</dbReference>
<dbReference type="PANTHER" id="PTHR11365:SF23">
    <property type="entry name" value="HYPOTHETICAL 5-OXOPROLINASE (EUROFUNG)-RELATED"/>
    <property type="match status" value="1"/>
</dbReference>
<evidence type="ECO:0000259" key="1">
    <source>
        <dbReference type="Pfam" id="PF01968"/>
    </source>
</evidence>
<accession>A0A399J2K8</accession>
<evidence type="ECO:0000259" key="2">
    <source>
        <dbReference type="Pfam" id="PF05378"/>
    </source>
</evidence>
<dbReference type="InterPro" id="IPR045079">
    <property type="entry name" value="Oxoprolinase-like"/>
</dbReference>
<evidence type="ECO:0000313" key="5">
    <source>
        <dbReference type="Proteomes" id="UP000265848"/>
    </source>
</evidence>
<dbReference type="PANTHER" id="PTHR11365">
    <property type="entry name" value="5-OXOPROLINASE RELATED"/>
    <property type="match status" value="1"/>
</dbReference>
<dbReference type="Pfam" id="PF19278">
    <property type="entry name" value="Hydant_A_C"/>
    <property type="match status" value="1"/>
</dbReference>
<feature type="domain" description="Hydantoinase A/oxoprolinase" evidence="1">
    <location>
        <begin position="204"/>
        <end position="496"/>
    </location>
</feature>
<reference evidence="4 5" key="1">
    <citation type="submission" date="2018-08" db="EMBL/GenBank/DDBJ databases">
        <title>Pseudooceanicola sediminis CY03 in the family Rhodobacteracea.</title>
        <authorList>
            <person name="Zhang Y.-J."/>
        </authorList>
    </citation>
    <scope>NUCLEOTIDE SEQUENCE [LARGE SCALE GENOMIC DNA]</scope>
    <source>
        <strain evidence="4 5">CY03</strain>
    </source>
</reference>
<proteinExistence type="predicted"/>
<dbReference type="Pfam" id="PF05378">
    <property type="entry name" value="Hydant_A_N"/>
    <property type="match status" value="1"/>
</dbReference>
<dbReference type="RefSeq" id="WP_119398072.1">
    <property type="nucleotide sequence ID" value="NZ_QWJJ01000004.1"/>
</dbReference>
<dbReference type="InterPro" id="IPR049517">
    <property type="entry name" value="ACX-like_C"/>
</dbReference>